<dbReference type="EMBL" id="VZSV01000525">
    <property type="protein sequence ID" value="NXA57252.1"/>
    <property type="molecule type" value="Genomic_DNA"/>
</dbReference>
<evidence type="ECO:0000256" key="6">
    <source>
        <dbReference type="ARBA" id="ARBA00022918"/>
    </source>
</evidence>
<dbReference type="PANTHER" id="PTHR41694">
    <property type="entry name" value="ENDOGENOUS RETROVIRUS GROUP K MEMBER POL PROTEIN"/>
    <property type="match status" value="1"/>
</dbReference>
<keyword evidence="3" id="KW-0540">Nuclease</keyword>
<accession>A0A7K7WV63</accession>
<dbReference type="PANTHER" id="PTHR41694:SF3">
    <property type="entry name" value="RNA-DIRECTED DNA POLYMERASE-RELATED"/>
    <property type="match status" value="1"/>
</dbReference>
<dbReference type="Pfam" id="PF00075">
    <property type="entry name" value="RNase_H"/>
    <property type="match status" value="1"/>
</dbReference>
<evidence type="ECO:0000256" key="2">
    <source>
        <dbReference type="ARBA" id="ARBA00022695"/>
    </source>
</evidence>
<evidence type="ECO:0000259" key="7">
    <source>
        <dbReference type="PROSITE" id="PS50879"/>
    </source>
</evidence>
<evidence type="ECO:0000256" key="3">
    <source>
        <dbReference type="ARBA" id="ARBA00022722"/>
    </source>
</evidence>
<keyword evidence="5" id="KW-0378">Hydrolase</keyword>
<evidence type="ECO:0000313" key="9">
    <source>
        <dbReference type="Proteomes" id="UP000531559"/>
    </source>
</evidence>
<comment type="caution">
    <text evidence="8">The sequence shown here is derived from an EMBL/GenBank/DDBJ whole genome shotgun (WGS) entry which is preliminary data.</text>
</comment>
<name>A0A7K7WV63_9AVES</name>
<dbReference type="InterPro" id="IPR012337">
    <property type="entry name" value="RNaseH-like_sf"/>
</dbReference>
<protein>
    <submittedName>
        <fullName evidence="8">POK19 protein</fullName>
    </submittedName>
</protein>
<dbReference type="GO" id="GO:0003964">
    <property type="term" value="F:RNA-directed DNA polymerase activity"/>
    <property type="evidence" value="ECO:0007669"/>
    <property type="project" value="UniProtKB-KW"/>
</dbReference>
<dbReference type="Gene3D" id="3.30.420.10">
    <property type="entry name" value="Ribonuclease H-like superfamily/Ribonuclease H"/>
    <property type="match status" value="1"/>
</dbReference>
<dbReference type="GO" id="GO:0035613">
    <property type="term" value="F:RNA stem-loop binding"/>
    <property type="evidence" value="ECO:0007669"/>
    <property type="project" value="TreeGrafter"/>
</dbReference>
<evidence type="ECO:0000256" key="5">
    <source>
        <dbReference type="ARBA" id="ARBA00022801"/>
    </source>
</evidence>
<dbReference type="AlphaFoldDB" id="A0A7K7WV63"/>
<reference evidence="8 9" key="1">
    <citation type="submission" date="2019-09" db="EMBL/GenBank/DDBJ databases">
        <title>Bird 10,000 Genomes (B10K) Project - Family phase.</title>
        <authorList>
            <person name="Zhang G."/>
        </authorList>
    </citation>
    <scope>NUCLEOTIDE SEQUENCE [LARGE SCALE GENOMIC DNA]</scope>
    <source>
        <strain evidence="8">B10K-MSB-01</strain>
    </source>
</reference>
<evidence type="ECO:0000256" key="1">
    <source>
        <dbReference type="ARBA" id="ARBA00022679"/>
    </source>
</evidence>
<dbReference type="PROSITE" id="PS50879">
    <property type="entry name" value="RNASE_H_1"/>
    <property type="match status" value="1"/>
</dbReference>
<dbReference type="InterPro" id="IPR002156">
    <property type="entry name" value="RNaseH_domain"/>
</dbReference>
<dbReference type="GO" id="GO:0004523">
    <property type="term" value="F:RNA-DNA hybrid ribonuclease activity"/>
    <property type="evidence" value="ECO:0007669"/>
    <property type="project" value="InterPro"/>
</dbReference>
<keyword evidence="1" id="KW-0808">Transferase</keyword>
<keyword evidence="6" id="KW-0695">RNA-directed DNA polymerase</keyword>
<dbReference type="OrthoDB" id="9395371at2759"/>
<feature type="domain" description="RNase H type-1" evidence="7">
    <location>
        <begin position="16"/>
        <end position="110"/>
    </location>
</feature>
<feature type="non-terminal residue" evidence="8">
    <location>
        <position position="110"/>
    </location>
</feature>
<dbReference type="InterPro" id="IPR036397">
    <property type="entry name" value="RNaseH_sf"/>
</dbReference>
<organism evidence="8 9">
    <name type="scientific">Nothocercus julius</name>
    <dbReference type="NCBI Taxonomy" id="2585813"/>
    <lineage>
        <taxon>Eukaryota</taxon>
        <taxon>Metazoa</taxon>
        <taxon>Chordata</taxon>
        <taxon>Craniata</taxon>
        <taxon>Vertebrata</taxon>
        <taxon>Euteleostomi</taxon>
        <taxon>Archelosauria</taxon>
        <taxon>Archosauria</taxon>
        <taxon>Dinosauria</taxon>
        <taxon>Saurischia</taxon>
        <taxon>Theropoda</taxon>
        <taxon>Coelurosauria</taxon>
        <taxon>Aves</taxon>
        <taxon>Palaeognathae</taxon>
        <taxon>Tinamiformes</taxon>
        <taxon>Tinamidae</taxon>
        <taxon>Nothocercus</taxon>
    </lineage>
</organism>
<feature type="non-terminal residue" evidence="8">
    <location>
        <position position="1"/>
    </location>
</feature>
<sequence length="110" mass="12335">MRYSWVELPKISAVPLTEGITVFTDAGKASKKAAITWKEGGTWQHQIIPATEGDTLQTLELAAVAWAMSRWSEVPLNVVSDSLYVVGVVMRIEDALVKQVWNDRLYQLFL</sequence>
<dbReference type="Proteomes" id="UP000531559">
    <property type="component" value="Unassembled WGS sequence"/>
</dbReference>
<keyword evidence="9" id="KW-1185">Reference proteome</keyword>
<dbReference type="SUPFAM" id="SSF53098">
    <property type="entry name" value="Ribonuclease H-like"/>
    <property type="match status" value="1"/>
</dbReference>
<evidence type="ECO:0000313" key="8">
    <source>
        <dbReference type="EMBL" id="NXA57252.1"/>
    </source>
</evidence>
<keyword evidence="4" id="KW-0255">Endonuclease</keyword>
<evidence type="ECO:0000256" key="4">
    <source>
        <dbReference type="ARBA" id="ARBA00022759"/>
    </source>
</evidence>
<proteinExistence type="predicted"/>
<gene>
    <name evidence="8" type="primary">Ervk19</name>
    <name evidence="8" type="ORF">NOTJUL_R14992</name>
</gene>
<keyword evidence="2" id="KW-0548">Nucleotidyltransferase</keyword>